<evidence type="ECO:0000313" key="2">
    <source>
        <dbReference type="Proteomes" id="UP001497512"/>
    </source>
</evidence>
<organism evidence="1 2">
    <name type="scientific">Sphagnum troendelagicum</name>
    <dbReference type="NCBI Taxonomy" id="128251"/>
    <lineage>
        <taxon>Eukaryota</taxon>
        <taxon>Viridiplantae</taxon>
        <taxon>Streptophyta</taxon>
        <taxon>Embryophyta</taxon>
        <taxon>Bryophyta</taxon>
        <taxon>Sphagnophytina</taxon>
        <taxon>Sphagnopsida</taxon>
        <taxon>Sphagnales</taxon>
        <taxon>Sphagnaceae</taxon>
        <taxon>Sphagnum</taxon>
    </lineage>
</organism>
<protein>
    <submittedName>
        <fullName evidence="1">Uncharacterized protein</fullName>
    </submittedName>
</protein>
<gene>
    <name evidence="1" type="ORF">CSSPTR1EN2_LOCUS3871</name>
</gene>
<dbReference type="Proteomes" id="UP001497512">
    <property type="component" value="Chromosome 11"/>
</dbReference>
<sequence>MLLGRCGRTCHHGLPDCLILPSTSSSFQARQTAYNLVLMMERPFSRRGNHMQFHEGTCGFSVSTLIDSIVTDLNSWQERTHLFVHERKVTFNDHIPDLSVRQNWPCTLFHSLKV</sequence>
<evidence type="ECO:0000313" key="1">
    <source>
        <dbReference type="EMBL" id="CAK9197231.1"/>
    </source>
</evidence>
<accession>A0ABP0TI71</accession>
<name>A0ABP0TI71_9BRYO</name>
<reference evidence="1" key="1">
    <citation type="submission" date="2024-02" db="EMBL/GenBank/DDBJ databases">
        <authorList>
            <consortium name="ELIXIR-Norway"/>
            <consortium name="Elixir Norway"/>
        </authorList>
    </citation>
    <scope>NUCLEOTIDE SEQUENCE</scope>
</reference>
<proteinExistence type="predicted"/>
<keyword evidence="2" id="KW-1185">Reference proteome</keyword>
<dbReference type="EMBL" id="OZ019903">
    <property type="protein sequence ID" value="CAK9197231.1"/>
    <property type="molecule type" value="Genomic_DNA"/>
</dbReference>